<dbReference type="RefSeq" id="WP_132105499.1">
    <property type="nucleotide sequence ID" value="NZ_SMLB01000038.1"/>
</dbReference>
<evidence type="ECO:0000259" key="3">
    <source>
        <dbReference type="Pfam" id="PF01557"/>
    </source>
</evidence>
<name>A0A4R5A9X1_9ACTN</name>
<evidence type="ECO:0000256" key="1">
    <source>
        <dbReference type="ARBA" id="ARBA00010211"/>
    </source>
</evidence>
<dbReference type="OrthoDB" id="9805307at2"/>
<dbReference type="PANTHER" id="PTHR42796:SF4">
    <property type="entry name" value="FUMARYLACETOACETATE HYDROLASE DOMAIN-CONTAINING PROTEIN 2A"/>
    <property type="match status" value="1"/>
</dbReference>
<feature type="domain" description="Fumarylacetoacetase-like C-terminal" evidence="3">
    <location>
        <begin position="105"/>
        <end position="313"/>
    </location>
</feature>
<dbReference type="InterPro" id="IPR011234">
    <property type="entry name" value="Fumarylacetoacetase-like_C"/>
</dbReference>
<accession>A0A4R5A9X1</accession>
<dbReference type="EMBL" id="SMLB01000038">
    <property type="protein sequence ID" value="TDD66512.1"/>
    <property type="molecule type" value="Genomic_DNA"/>
</dbReference>
<dbReference type="FunFam" id="3.90.850.10:FF:000002">
    <property type="entry name" value="2-hydroxyhepta-2,4-diene-1,7-dioate isomerase"/>
    <property type="match status" value="1"/>
</dbReference>
<evidence type="ECO:0000256" key="2">
    <source>
        <dbReference type="ARBA" id="ARBA00022723"/>
    </source>
</evidence>
<dbReference type="Gene3D" id="3.90.850.10">
    <property type="entry name" value="Fumarylacetoacetase-like, C-terminal domain"/>
    <property type="match status" value="1"/>
</dbReference>
<comment type="caution">
    <text evidence="4">The sequence shown here is derived from an EMBL/GenBank/DDBJ whole genome shotgun (WGS) entry which is preliminary data.</text>
</comment>
<dbReference type="GO" id="GO:0016787">
    <property type="term" value="F:hydrolase activity"/>
    <property type="evidence" value="ECO:0007669"/>
    <property type="project" value="UniProtKB-KW"/>
</dbReference>
<gene>
    <name evidence="4" type="ORF">E1262_21765</name>
</gene>
<organism evidence="4 5">
    <name type="scientific">Jiangella aurantiaca</name>
    <dbReference type="NCBI Taxonomy" id="2530373"/>
    <lineage>
        <taxon>Bacteria</taxon>
        <taxon>Bacillati</taxon>
        <taxon>Actinomycetota</taxon>
        <taxon>Actinomycetes</taxon>
        <taxon>Jiangellales</taxon>
        <taxon>Jiangellaceae</taxon>
        <taxon>Jiangella</taxon>
    </lineage>
</organism>
<reference evidence="4 5" key="1">
    <citation type="submission" date="2019-02" db="EMBL/GenBank/DDBJ databases">
        <title>Draft genome sequences of novel Actinobacteria.</title>
        <authorList>
            <person name="Sahin N."/>
            <person name="Ay H."/>
            <person name="Saygin H."/>
        </authorList>
    </citation>
    <scope>NUCLEOTIDE SEQUENCE [LARGE SCALE GENOMIC DNA]</scope>
    <source>
        <strain evidence="4 5">8K307</strain>
    </source>
</reference>
<dbReference type="PANTHER" id="PTHR42796">
    <property type="entry name" value="FUMARYLACETOACETATE HYDROLASE DOMAIN-CONTAINING PROTEIN 2A-RELATED"/>
    <property type="match status" value="1"/>
</dbReference>
<dbReference type="AlphaFoldDB" id="A0A4R5A9X1"/>
<protein>
    <submittedName>
        <fullName evidence="4">FAA hydrolase family protein</fullName>
    </submittedName>
</protein>
<keyword evidence="2" id="KW-0479">Metal-binding</keyword>
<dbReference type="GO" id="GO:0016853">
    <property type="term" value="F:isomerase activity"/>
    <property type="evidence" value="ECO:0007669"/>
    <property type="project" value="UniProtKB-ARBA"/>
</dbReference>
<dbReference type="Proteomes" id="UP000295217">
    <property type="component" value="Unassembled WGS sequence"/>
</dbReference>
<dbReference type="Pfam" id="PF01557">
    <property type="entry name" value="FAA_hydrolase"/>
    <property type="match status" value="1"/>
</dbReference>
<evidence type="ECO:0000313" key="5">
    <source>
        <dbReference type="Proteomes" id="UP000295217"/>
    </source>
</evidence>
<comment type="similarity">
    <text evidence="1">Belongs to the FAH family.</text>
</comment>
<evidence type="ECO:0000313" key="4">
    <source>
        <dbReference type="EMBL" id="TDD66512.1"/>
    </source>
</evidence>
<dbReference type="GO" id="GO:0019752">
    <property type="term" value="P:carboxylic acid metabolic process"/>
    <property type="evidence" value="ECO:0007669"/>
    <property type="project" value="UniProtKB-ARBA"/>
</dbReference>
<dbReference type="SUPFAM" id="SSF56529">
    <property type="entry name" value="FAH"/>
    <property type="match status" value="1"/>
</dbReference>
<sequence>MRIVSFRRPAGSATTVGWGVVVVPDGRAVDDGDPPGDAIVCDATRSGLRVPPDVTALLELPAHSRDAVLAEVHAVASAGQGPDEVFAALDELELLGPITRPRRNVFAVGANYRGHVEESAHSAAAPARPIFFTKASTTVTGPGPVPVDPALTERVDWEVELAVVLGDGGRYLSRAAAEAAVFGYTVANDLSARDQQHGRPEGQWFLGKSLDGFCPLGPWIVTRDQIDDPHRLGLSLTVNGVAKQNSTTADMVFDIPGLLVELSRFVTLLPGDVLLTGTPEGVGDARTPPEYLAPGDTVEAHVEGIGTLVTTIVAGGAA</sequence>
<dbReference type="GO" id="GO:0046872">
    <property type="term" value="F:metal ion binding"/>
    <property type="evidence" value="ECO:0007669"/>
    <property type="project" value="UniProtKB-KW"/>
</dbReference>
<keyword evidence="5" id="KW-1185">Reference proteome</keyword>
<dbReference type="InterPro" id="IPR051121">
    <property type="entry name" value="FAH"/>
</dbReference>
<proteinExistence type="inferred from homology"/>
<keyword evidence="4" id="KW-0378">Hydrolase</keyword>
<dbReference type="InterPro" id="IPR036663">
    <property type="entry name" value="Fumarylacetoacetase_C_sf"/>
</dbReference>